<dbReference type="Proteomes" id="UP000554342">
    <property type="component" value="Unassembled WGS sequence"/>
</dbReference>
<evidence type="ECO:0000313" key="1">
    <source>
        <dbReference type="EMBL" id="MBB5720304.1"/>
    </source>
</evidence>
<dbReference type="AlphaFoldDB" id="A0A840Z3I0"/>
<gene>
    <name evidence="1" type="ORF">FHR23_003269</name>
</gene>
<reference evidence="1 2" key="1">
    <citation type="submission" date="2020-08" db="EMBL/GenBank/DDBJ databases">
        <title>Genomic Encyclopedia of Type Strains, Phase IV (KMG-IV): sequencing the most valuable type-strain genomes for metagenomic binning, comparative biology and taxonomic classification.</title>
        <authorList>
            <person name="Goeker M."/>
        </authorList>
    </citation>
    <scope>NUCLEOTIDE SEQUENCE [LARGE SCALE GENOMIC DNA]</scope>
    <source>
        <strain evidence="1 2">DSM 27203</strain>
    </source>
</reference>
<accession>A0A840Z3I0</accession>
<sequence length="107" mass="12831">MRWSKRGAMVPTTLLDAASLHYSIKPICACGNSARFESHGLWWHFERRGWDDRLIEARLRFWCRICRSKDRQKVRPRALEVVPWQAGDIELPWPDERVWKRAMARVR</sequence>
<proteinExistence type="predicted"/>
<dbReference type="EMBL" id="JACIJI010000012">
    <property type="protein sequence ID" value="MBB5720304.1"/>
    <property type="molecule type" value="Genomic_DNA"/>
</dbReference>
<protein>
    <submittedName>
        <fullName evidence="1">Uncharacterized protein</fullName>
    </submittedName>
</protein>
<dbReference type="RefSeq" id="WP_184006015.1">
    <property type="nucleotide sequence ID" value="NZ_BAABIF010000008.1"/>
</dbReference>
<comment type="caution">
    <text evidence="1">The sequence shown here is derived from an EMBL/GenBank/DDBJ whole genome shotgun (WGS) entry which is preliminary data.</text>
</comment>
<keyword evidence="2" id="KW-1185">Reference proteome</keyword>
<organism evidence="1 2">
    <name type="scientific">Stakelama sediminis</name>
    <dbReference type="NCBI Taxonomy" id="463200"/>
    <lineage>
        <taxon>Bacteria</taxon>
        <taxon>Pseudomonadati</taxon>
        <taxon>Pseudomonadota</taxon>
        <taxon>Alphaproteobacteria</taxon>
        <taxon>Sphingomonadales</taxon>
        <taxon>Sphingomonadaceae</taxon>
        <taxon>Stakelama</taxon>
    </lineage>
</organism>
<evidence type="ECO:0000313" key="2">
    <source>
        <dbReference type="Proteomes" id="UP000554342"/>
    </source>
</evidence>
<name>A0A840Z3I0_9SPHN</name>